<dbReference type="OrthoDB" id="6159439at2759"/>
<feature type="domain" description="Homeobox" evidence="8">
    <location>
        <begin position="1"/>
        <end position="37"/>
    </location>
</feature>
<dbReference type="GO" id="GO:0000981">
    <property type="term" value="F:DNA-binding transcription factor activity, RNA polymerase II-specific"/>
    <property type="evidence" value="ECO:0007669"/>
    <property type="project" value="InterPro"/>
</dbReference>
<dbReference type="InterPro" id="IPR009057">
    <property type="entry name" value="Homeodomain-like_sf"/>
</dbReference>
<evidence type="ECO:0000313" key="9">
    <source>
        <dbReference type="EMBL" id="KAB7498393.1"/>
    </source>
</evidence>
<keyword evidence="3 5" id="KW-0371">Homeobox</keyword>
<protein>
    <submittedName>
        <fullName evidence="9">Homeotic protein proboscipedia</fullName>
    </submittedName>
</protein>
<comment type="subcellular location">
    <subcellularLocation>
        <location evidence="1 5 6">Nucleus</location>
    </subcellularLocation>
</comment>
<feature type="DNA-binding region" description="Homeobox" evidence="5">
    <location>
        <begin position="3"/>
        <end position="38"/>
    </location>
</feature>
<reference evidence="9 10" key="1">
    <citation type="journal article" date="2019" name="PLoS Biol.">
        <title>Sex chromosomes control vertical transmission of feminizing Wolbachia symbionts in an isopod.</title>
        <authorList>
            <person name="Becking T."/>
            <person name="Chebbi M.A."/>
            <person name="Giraud I."/>
            <person name="Moumen B."/>
            <person name="Laverre T."/>
            <person name="Caubet Y."/>
            <person name="Peccoud J."/>
            <person name="Gilbert C."/>
            <person name="Cordaux R."/>
        </authorList>
    </citation>
    <scope>NUCLEOTIDE SEQUENCE [LARGE SCALE GENOMIC DNA]</scope>
    <source>
        <strain evidence="9">ANa2</strain>
        <tissue evidence="9">Whole body excluding digestive tract and cuticle</tissue>
    </source>
</reference>
<dbReference type="SMART" id="SM00389">
    <property type="entry name" value="HOX"/>
    <property type="match status" value="1"/>
</dbReference>
<evidence type="ECO:0000256" key="6">
    <source>
        <dbReference type="RuleBase" id="RU000682"/>
    </source>
</evidence>
<feature type="compositionally biased region" description="Polar residues" evidence="7">
    <location>
        <begin position="177"/>
        <end position="187"/>
    </location>
</feature>
<keyword evidence="2 5" id="KW-0238">DNA-binding</keyword>
<evidence type="ECO:0000256" key="5">
    <source>
        <dbReference type="PROSITE-ProRule" id="PRU00108"/>
    </source>
</evidence>
<feature type="compositionally biased region" description="Basic and acidic residues" evidence="7">
    <location>
        <begin position="41"/>
        <end position="58"/>
    </location>
</feature>
<dbReference type="PROSITE" id="PS00027">
    <property type="entry name" value="HOMEOBOX_1"/>
    <property type="match status" value="1"/>
</dbReference>
<evidence type="ECO:0000256" key="7">
    <source>
        <dbReference type="SAM" id="MobiDB-lite"/>
    </source>
</evidence>
<dbReference type="AlphaFoldDB" id="A0A5N5SVZ4"/>
<gene>
    <name evidence="9" type="primary">pb</name>
    <name evidence="9" type="ORF">Anas_10155</name>
</gene>
<feature type="compositionally biased region" description="Low complexity" evidence="7">
    <location>
        <begin position="491"/>
        <end position="509"/>
    </location>
</feature>
<feature type="compositionally biased region" description="Low complexity" evidence="7">
    <location>
        <begin position="318"/>
        <end position="328"/>
    </location>
</feature>
<dbReference type="GO" id="GO:0000978">
    <property type="term" value="F:RNA polymerase II cis-regulatory region sequence-specific DNA binding"/>
    <property type="evidence" value="ECO:0007669"/>
    <property type="project" value="TreeGrafter"/>
</dbReference>
<dbReference type="PANTHER" id="PTHR45664">
    <property type="entry name" value="PROTEIN ZERKNUELLT 1-RELATED"/>
    <property type="match status" value="1"/>
</dbReference>
<dbReference type="PANTHER" id="PTHR45664:SF2">
    <property type="entry name" value="HOMEOTIC PROTEIN PROBOSCIPEDIA"/>
    <property type="match status" value="1"/>
</dbReference>
<accession>A0A5N5SVZ4</accession>
<name>A0A5N5SVZ4_9CRUS</name>
<sequence>MQTKRKPRRIEIAASLDLTERQVKVWFQNRRMKHKRQAMTKTEEGDKKPATERRRGEDALSNNNNNNNNSKSAPSSPDSLCNADLTVKKEEGNDGIVLPNSHSTLITQGVTESLVSGALSITPTTPLDAKVKEEGSLCFQSENFSNDAANRKENMSPDNGGLNTPPAGRNTPPLTPSGVNSSSSPAHSNRAVVESPSMTSPSLSLASPKPPTTTSSATFPTQGYTGNIGVNMAGVGRGNGRPNAFTQMSSESKGRGISSVSQTGAYHCSTYSRGGSWSASAMEQYRPMGARGTPPQFHGNSSPRLNNPYAYDYSSMTQSQQQQHQQHQQHQRTGSHIMYNNGYNMENYGYGRHYYNNNMICGDGYTHNYGGMYPTANAAYGCNPNEGHQYYEQYNMSVYEHSDKTLMSNSTVPQTPVQQNVAHGNTMGTNGTPYFNNAQCSEGLNTLYQDHYQGQTQGQPQNQGQEVNFGYNFFDQNSGNVSESGGGGEVVNGSGSTSVSAPSESSNSSDFNFLSNLANDFAPEYYQLT</sequence>
<feature type="compositionally biased region" description="Polar residues" evidence="7">
    <location>
        <begin position="70"/>
        <end position="79"/>
    </location>
</feature>
<keyword evidence="10" id="KW-1185">Reference proteome</keyword>
<dbReference type="GO" id="GO:0005634">
    <property type="term" value="C:nucleus"/>
    <property type="evidence" value="ECO:0007669"/>
    <property type="project" value="UniProtKB-SubCell"/>
</dbReference>
<feature type="region of interest" description="Disordered" evidence="7">
    <location>
        <begin position="454"/>
        <end position="509"/>
    </location>
</feature>
<proteinExistence type="predicted"/>
<evidence type="ECO:0000256" key="3">
    <source>
        <dbReference type="ARBA" id="ARBA00023155"/>
    </source>
</evidence>
<evidence type="ECO:0000313" key="10">
    <source>
        <dbReference type="Proteomes" id="UP000326759"/>
    </source>
</evidence>
<dbReference type="InterPro" id="IPR001356">
    <property type="entry name" value="HD"/>
</dbReference>
<feature type="compositionally biased region" description="Low complexity" evidence="7">
    <location>
        <begin position="454"/>
        <end position="465"/>
    </location>
</feature>
<dbReference type="PROSITE" id="PS50071">
    <property type="entry name" value="HOMEOBOX_2"/>
    <property type="match status" value="1"/>
</dbReference>
<keyword evidence="4 5" id="KW-0539">Nucleus</keyword>
<dbReference type="Gene3D" id="1.10.10.60">
    <property type="entry name" value="Homeodomain-like"/>
    <property type="match status" value="1"/>
</dbReference>
<organism evidence="9 10">
    <name type="scientific">Armadillidium nasatum</name>
    <dbReference type="NCBI Taxonomy" id="96803"/>
    <lineage>
        <taxon>Eukaryota</taxon>
        <taxon>Metazoa</taxon>
        <taxon>Ecdysozoa</taxon>
        <taxon>Arthropoda</taxon>
        <taxon>Crustacea</taxon>
        <taxon>Multicrustacea</taxon>
        <taxon>Malacostraca</taxon>
        <taxon>Eumalacostraca</taxon>
        <taxon>Peracarida</taxon>
        <taxon>Isopoda</taxon>
        <taxon>Oniscidea</taxon>
        <taxon>Crinocheta</taxon>
        <taxon>Armadillidiidae</taxon>
        <taxon>Armadillidium</taxon>
    </lineage>
</organism>
<dbReference type="InterPro" id="IPR017970">
    <property type="entry name" value="Homeobox_CS"/>
</dbReference>
<dbReference type="Proteomes" id="UP000326759">
    <property type="component" value="Unassembled WGS sequence"/>
</dbReference>
<dbReference type="Pfam" id="PF00046">
    <property type="entry name" value="Homeodomain"/>
    <property type="match status" value="1"/>
</dbReference>
<feature type="region of interest" description="Disordered" evidence="7">
    <location>
        <begin position="146"/>
        <end position="223"/>
    </location>
</feature>
<evidence type="ECO:0000256" key="1">
    <source>
        <dbReference type="ARBA" id="ARBA00004123"/>
    </source>
</evidence>
<dbReference type="CDD" id="cd00086">
    <property type="entry name" value="homeodomain"/>
    <property type="match status" value="1"/>
</dbReference>
<feature type="region of interest" description="Disordered" evidence="7">
    <location>
        <begin position="287"/>
        <end position="333"/>
    </location>
</feature>
<evidence type="ECO:0000256" key="4">
    <source>
        <dbReference type="ARBA" id="ARBA00023242"/>
    </source>
</evidence>
<dbReference type="SUPFAM" id="SSF46689">
    <property type="entry name" value="Homeodomain-like"/>
    <property type="match status" value="1"/>
</dbReference>
<evidence type="ECO:0000256" key="2">
    <source>
        <dbReference type="ARBA" id="ARBA00023125"/>
    </source>
</evidence>
<feature type="region of interest" description="Disordered" evidence="7">
    <location>
        <begin position="29"/>
        <end position="82"/>
    </location>
</feature>
<feature type="compositionally biased region" description="Low complexity" evidence="7">
    <location>
        <begin position="199"/>
        <end position="221"/>
    </location>
</feature>
<evidence type="ECO:0000259" key="8">
    <source>
        <dbReference type="PROSITE" id="PS50071"/>
    </source>
</evidence>
<dbReference type="EMBL" id="SEYY01019319">
    <property type="protein sequence ID" value="KAB7498393.1"/>
    <property type="molecule type" value="Genomic_DNA"/>
</dbReference>
<comment type="caution">
    <text evidence="9">The sequence shown here is derived from an EMBL/GenBank/DDBJ whole genome shotgun (WGS) entry which is preliminary data.</text>
</comment>